<comment type="caution">
    <text evidence="3">The sequence shown here is derived from an EMBL/GenBank/DDBJ whole genome shotgun (WGS) entry which is preliminary data.</text>
</comment>
<feature type="region of interest" description="Disordered" evidence="1">
    <location>
        <begin position="212"/>
        <end position="232"/>
    </location>
</feature>
<keyword evidence="4" id="KW-1185">Reference proteome</keyword>
<dbReference type="Pfam" id="PF23343">
    <property type="entry name" value="REP_ORF2-G2P"/>
    <property type="match status" value="1"/>
</dbReference>
<evidence type="ECO:0000313" key="3">
    <source>
        <dbReference type="EMBL" id="MDX8442857.1"/>
    </source>
</evidence>
<dbReference type="EMBL" id="JAVIIS010000047">
    <property type="protein sequence ID" value="MDX8442857.1"/>
    <property type="molecule type" value="Genomic_DNA"/>
</dbReference>
<dbReference type="InterPro" id="IPR056906">
    <property type="entry name" value="ORF2/G2P_dom"/>
</dbReference>
<evidence type="ECO:0000259" key="2">
    <source>
        <dbReference type="Pfam" id="PF23343"/>
    </source>
</evidence>
<dbReference type="Proteomes" id="UP001272097">
    <property type="component" value="Unassembled WGS sequence"/>
</dbReference>
<protein>
    <recommendedName>
        <fullName evidence="2">Replication-associated protein ORF2/G2P domain-containing protein</fullName>
    </recommendedName>
</protein>
<dbReference type="RefSeq" id="WP_320216855.1">
    <property type="nucleotide sequence ID" value="NZ_JAVIIS010000047.1"/>
</dbReference>
<evidence type="ECO:0000313" key="4">
    <source>
        <dbReference type="Proteomes" id="UP001272097"/>
    </source>
</evidence>
<proteinExistence type="predicted"/>
<evidence type="ECO:0000256" key="1">
    <source>
        <dbReference type="SAM" id="MobiDB-lite"/>
    </source>
</evidence>
<sequence>MTLTYGGGDHPAAQFLTYEHVQRWLVEVRRKAKVRYLAVGEYGSEKGRAHWHVLLFYESGKVPEVELNKRINHKMWPHGFSQWEEISTQAIRYCVKYVQKDKGALEKQAKFALSKRPALGAKYFEMLAAKYVDAGLSPKELEYSFPDVINKKTKVPETFRLPKQSFSASHFVGSFVRLWQEKHGNNRWPSSELVDYFLDREAARTPLDLGKERFAGRVPKPERPPPHGSEPVYSPTVNAYFSDTPIARLWFYRNNTGDLVWHEKLGKAGNAVRNNRIVLKGLHPDVSTGVPLSKGRRV</sequence>
<name>A0ABU4X3H9_9HYPH</name>
<organism evidence="3 4">
    <name type="scientific">Mesorhizobium australafricanum</name>
    <dbReference type="NCBI Taxonomy" id="3072311"/>
    <lineage>
        <taxon>Bacteria</taxon>
        <taxon>Pseudomonadati</taxon>
        <taxon>Pseudomonadota</taxon>
        <taxon>Alphaproteobacteria</taxon>
        <taxon>Hyphomicrobiales</taxon>
        <taxon>Phyllobacteriaceae</taxon>
        <taxon>Mesorhizobium</taxon>
    </lineage>
</organism>
<feature type="compositionally biased region" description="Basic and acidic residues" evidence="1">
    <location>
        <begin position="212"/>
        <end position="225"/>
    </location>
</feature>
<gene>
    <name evidence="3" type="ORF">RFM51_25065</name>
</gene>
<accession>A0ABU4X3H9</accession>
<feature type="domain" description="Replication-associated protein ORF2/G2P" evidence="2">
    <location>
        <begin position="1"/>
        <end position="101"/>
    </location>
</feature>
<reference evidence="3 4" key="1">
    <citation type="submission" date="2023-08" db="EMBL/GenBank/DDBJ databases">
        <title>Implementing the SeqCode for naming new Mesorhizobium species isolated from Vachellia karroo root nodules.</title>
        <authorList>
            <person name="Van Lill M."/>
        </authorList>
    </citation>
    <scope>NUCLEOTIDE SEQUENCE [LARGE SCALE GENOMIC DNA]</scope>
    <source>
        <strain evidence="3 4">VK3E</strain>
    </source>
</reference>